<evidence type="ECO:0008006" key="5">
    <source>
        <dbReference type="Google" id="ProtNLM"/>
    </source>
</evidence>
<feature type="transmembrane region" description="Helical" evidence="2">
    <location>
        <begin position="85"/>
        <end position="103"/>
    </location>
</feature>
<reference evidence="3 4" key="1">
    <citation type="submission" date="2021-01" db="EMBL/GenBank/DDBJ databases">
        <title>Actinoplanes sp. nov. LDG1-01 isolated from lichen.</title>
        <authorList>
            <person name="Saeng-In P."/>
            <person name="Phongsopitanun W."/>
            <person name="Kanchanasin P."/>
            <person name="Yuki M."/>
            <person name="Kudo T."/>
            <person name="Ohkuma M."/>
            <person name="Tanasupawat S."/>
        </authorList>
    </citation>
    <scope>NUCLEOTIDE SEQUENCE [LARGE SCALE GENOMIC DNA]</scope>
    <source>
        <strain evidence="3 4">LDG1-01</strain>
    </source>
</reference>
<keyword evidence="2" id="KW-0472">Membrane</keyword>
<evidence type="ECO:0000256" key="1">
    <source>
        <dbReference type="SAM" id="MobiDB-lite"/>
    </source>
</evidence>
<keyword evidence="2" id="KW-0812">Transmembrane</keyword>
<dbReference type="EMBL" id="JAENHO010000007">
    <property type="protein sequence ID" value="MBL7257575.1"/>
    <property type="molecule type" value="Genomic_DNA"/>
</dbReference>
<evidence type="ECO:0000256" key="2">
    <source>
        <dbReference type="SAM" id="Phobius"/>
    </source>
</evidence>
<keyword evidence="2" id="KW-1133">Transmembrane helix</keyword>
<evidence type="ECO:0000313" key="4">
    <source>
        <dbReference type="Proteomes" id="UP000598996"/>
    </source>
</evidence>
<dbReference type="RefSeq" id="WP_202994208.1">
    <property type="nucleotide sequence ID" value="NZ_JAENHO010000007.1"/>
</dbReference>
<feature type="transmembrane region" description="Helical" evidence="2">
    <location>
        <begin position="124"/>
        <end position="142"/>
    </location>
</feature>
<comment type="caution">
    <text evidence="3">The sequence shown here is derived from an EMBL/GenBank/DDBJ whole genome shotgun (WGS) entry which is preliminary data.</text>
</comment>
<accession>A0ABS1VSY7</accession>
<proteinExistence type="predicted"/>
<name>A0ABS1VSY7_9ACTN</name>
<gene>
    <name evidence="3" type="ORF">JKJ07_25055</name>
</gene>
<dbReference type="Proteomes" id="UP000598996">
    <property type="component" value="Unassembled WGS sequence"/>
</dbReference>
<protein>
    <recommendedName>
        <fullName evidence="5">Integral membrane protein</fullName>
    </recommendedName>
</protein>
<keyword evidence="4" id="KW-1185">Reference proteome</keyword>
<evidence type="ECO:0000313" key="3">
    <source>
        <dbReference type="EMBL" id="MBL7257575.1"/>
    </source>
</evidence>
<feature type="region of interest" description="Disordered" evidence="1">
    <location>
        <begin position="179"/>
        <end position="205"/>
    </location>
</feature>
<feature type="compositionally biased region" description="Basic and acidic residues" evidence="1">
    <location>
        <begin position="179"/>
        <end position="198"/>
    </location>
</feature>
<feature type="transmembrane region" description="Helical" evidence="2">
    <location>
        <begin position="154"/>
        <end position="172"/>
    </location>
</feature>
<organism evidence="3 4">
    <name type="scientific">Paractinoplanes lichenicola</name>
    <dbReference type="NCBI Taxonomy" id="2802976"/>
    <lineage>
        <taxon>Bacteria</taxon>
        <taxon>Bacillati</taxon>
        <taxon>Actinomycetota</taxon>
        <taxon>Actinomycetes</taxon>
        <taxon>Micromonosporales</taxon>
        <taxon>Micromonosporaceae</taxon>
        <taxon>Paractinoplanes</taxon>
    </lineage>
</organism>
<sequence>MSLTRYALRTAGFGALYLLATAAGLATASTGAGVRVVWPAAVAGALWLVAQGRYGRRNLDVIALSVLAVLAPGHGGGLLNDFVQAVPQVVPALVFAWLFDRWLPGYWLGHGDRFRRHGPALGRLAGAAGVAAGAGAVLYKVVDTGLGFGEAGYVLVRDFSAVVLAVLIARGVRRAWGRRRGDEGRGPGDGPRRPDSRRGGLTVVK</sequence>